<comment type="caution">
    <text evidence="2">The sequence shown here is derived from an EMBL/GenBank/DDBJ whole genome shotgun (WGS) entry which is preliminary data.</text>
</comment>
<sequence length="128" mass="13846">MTYVVPASKNDDPMAELIINDDYKKLLLAAAGQPLRGTIVEPWVTVWNADFVGGKDRGRVVLLYGAPGTGKTFTAECISSKTNGLLLSITTAELGTEEVQIQKRTAYYLDLASMSSAIVLSDEAEVYL</sequence>
<reference evidence="3" key="1">
    <citation type="journal article" date="2019" name="bioRxiv">
        <title>Genomics, evolutionary history and diagnostics of the Alternaria alternata species group including apple and Asian pear pathotypes.</title>
        <authorList>
            <person name="Armitage A.D."/>
            <person name="Cockerton H.M."/>
            <person name="Sreenivasaprasad S."/>
            <person name="Woodhall J.W."/>
            <person name="Lane C.R."/>
            <person name="Harrison R.J."/>
            <person name="Clarkson J.P."/>
        </authorList>
    </citation>
    <scope>NUCLEOTIDE SEQUENCE [LARGE SCALE GENOMIC DNA]</scope>
    <source>
        <strain evidence="3">RGR 97.0016</strain>
    </source>
</reference>
<evidence type="ECO:0000313" key="3">
    <source>
        <dbReference type="Proteomes" id="UP000293823"/>
    </source>
</evidence>
<feature type="domain" description="ATPase AAA-type core" evidence="1">
    <location>
        <begin position="61"/>
        <end position="124"/>
    </location>
</feature>
<dbReference type="InterPro" id="IPR003959">
    <property type="entry name" value="ATPase_AAA_core"/>
</dbReference>
<protein>
    <recommendedName>
        <fullName evidence="1">ATPase AAA-type core domain-containing protein</fullName>
    </recommendedName>
</protein>
<dbReference type="SUPFAM" id="SSF52540">
    <property type="entry name" value="P-loop containing nucleoside triphosphate hydrolases"/>
    <property type="match status" value="1"/>
</dbReference>
<evidence type="ECO:0000259" key="1">
    <source>
        <dbReference type="Pfam" id="PF00004"/>
    </source>
</evidence>
<dbReference type="GO" id="GO:0016887">
    <property type="term" value="F:ATP hydrolysis activity"/>
    <property type="evidence" value="ECO:0007669"/>
    <property type="project" value="InterPro"/>
</dbReference>
<evidence type="ECO:0000313" key="2">
    <source>
        <dbReference type="EMBL" id="RYO72988.1"/>
    </source>
</evidence>
<dbReference type="Gene3D" id="3.40.50.300">
    <property type="entry name" value="P-loop containing nucleotide triphosphate hydrolases"/>
    <property type="match status" value="1"/>
</dbReference>
<accession>A0A4V1X8C3</accession>
<organism evidence="2 3">
    <name type="scientific">Alternaria arborescens</name>
    <dbReference type="NCBI Taxonomy" id="156630"/>
    <lineage>
        <taxon>Eukaryota</taxon>
        <taxon>Fungi</taxon>
        <taxon>Dikarya</taxon>
        <taxon>Ascomycota</taxon>
        <taxon>Pezizomycotina</taxon>
        <taxon>Dothideomycetes</taxon>
        <taxon>Pleosporomycetidae</taxon>
        <taxon>Pleosporales</taxon>
        <taxon>Pleosporineae</taxon>
        <taxon>Pleosporaceae</taxon>
        <taxon>Alternaria</taxon>
        <taxon>Alternaria sect. Alternaria</taxon>
    </lineage>
</organism>
<dbReference type="Pfam" id="PF00004">
    <property type="entry name" value="AAA"/>
    <property type="match status" value="1"/>
</dbReference>
<dbReference type="PANTHER" id="PTHR46411:SF2">
    <property type="entry name" value="AAA+ ATPASE DOMAIN-CONTAINING PROTEIN"/>
    <property type="match status" value="1"/>
</dbReference>
<dbReference type="InterPro" id="IPR027417">
    <property type="entry name" value="P-loop_NTPase"/>
</dbReference>
<dbReference type="AlphaFoldDB" id="A0A4V1X8C3"/>
<dbReference type="EMBL" id="PEJP01000002">
    <property type="protein sequence ID" value="RYO72988.1"/>
    <property type="molecule type" value="Genomic_DNA"/>
</dbReference>
<dbReference type="OrthoDB" id="4590793at2759"/>
<name>A0A4V1X8C3_9PLEO</name>
<dbReference type="Proteomes" id="UP000293823">
    <property type="component" value="Unassembled WGS sequence"/>
</dbReference>
<dbReference type="GO" id="GO:0005524">
    <property type="term" value="F:ATP binding"/>
    <property type="evidence" value="ECO:0007669"/>
    <property type="project" value="InterPro"/>
</dbReference>
<keyword evidence="3" id="KW-1185">Reference proteome</keyword>
<proteinExistence type="predicted"/>
<gene>
    <name evidence="2" type="ORF">AA0113_g800</name>
</gene>
<dbReference type="PANTHER" id="PTHR46411">
    <property type="entry name" value="FAMILY ATPASE, PUTATIVE-RELATED"/>
    <property type="match status" value="1"/>
</dbReference>